<sequence>MWAQIVFSDLNEAVKRSLSPGETMLTGEAGTLALYNGPDGCEEIRKTSLVNHKDSSLITSGFVLVVENRAGVEFILSTWTERLETKEDSPELSGEEDEAAALEFLNSCVYHEKGWKPIPSKLVELVSGLCQEKELKLATIWQSPNNYKHILLKIINPTYVDVSFKDIINKFEDFVISVDIQAEDDTKYEFHALRVNKEIKHRYKRDWCTMGKTASCELLVKAKSRSSCNNNGWLFFAVVPAHLVLTDQQLLQASEACQNLLYMLPEAMATNESNLQQPDEVVPEDYSEVINEEGECSIVAKLRLHVEQFTSRHMYSIQIDQKRIGLKPPALICYRDWLVRSHISLDGSQCPVIHLHKYNCPAHNFLCTETNTKTCYHVIANDIALLQI</sequence>
<protein>
    <submittedName>
        <fullName evidence="1">Uncharacterized protein</fullName>
    </submittedName>
</protein>
<evidence type="ECO:0000313" key="2">
    <source>
        <dbReference type="EMBL" id="KAF6026012.1"/>
    </source>
</evidence>
<proteinExistence type="predicted"/>
<reference evidence="1 3" key="2">
    <citation type="submission" date="2020-06" db="EMBL/GenBank/DDBJ databases">
        <title>Draft genome of Bugula neritina, a colonial animal packing powerful symbionts and potential medicines.</title>
        <authorList>
            <person name="Rayko M."/>
        </authorList>
    </citation>
    <scope>NUCLEOTIDE SEQUENCE [LARGE SCALE GENOMIC DNA]</scope>
    <source>
        <strain evidence="1">Kwan_BN1</strain>
    </source>
</reference>
<accession>A0A7J7JIS3</accession>
<evidence type="ECO:0000313" key="1">
    <source>
        <dbReference type="EMBL" id="KAF6026005.1"/>
    </source>
</evidence>
<name>A0A7J7JIS3_BUGNE</name>
<evidence type="ECO:0000313" key="3">
    <source>
        <dbReference type="Proteomes" id="UP000593567"/>
    </source>
</evidence>
<reference evidence="1 3" key="1">
    <citation type="submission" date="2019-09" db="EMBL/GenBank/DDBJ databases">
        <authorList>
            <person name="Raiko M."/>
            <person name="Komissarov A."/>
            <person name="Rhodes A."/>
            <person name="Kliver S."/>
            <person name="Lim-Fong G."/>
            <person name="Kwan J."/>
            <person name="O'Brien S.J."/>
            <person name="Lopez J.V."/>
        </authorList>
    </citation>
    <scope>NUCLEOTIDE SEQUENCE [LARGE SCALE GENOMIC DNA]</scope>
    <source>
        <strain evidence="1">Kwan_BN1</strain>
    </source>
</reference>
<dbReference type="EMBL" id="VXIV02002376">
    <property type="protein sequence ID" value="KAF6026005.1"/>
    <property type="molecule type" value="Genomic_DNA"/>
</dbReference>
<gene>
    <name evidence="2" type="ORF">EB796_015682</name>
    <name evidence="1" type="ORF">EB796_015684</name>
</gene>
<organism evidence="1 3">
    <name type="scientific">Bugula neritina</name>
    <name type="common">Brown bryozoan</name>
    <name type="synonym">Sertularia neritina</name>
    <dbReference type="NCBI Taxonomy" id="10212"/>
    <lineage>
        <taxon>Eukaryota</taxon>
        <taxon>Metazoa</taxon>
        <taxon>Spiralia</taxon>
        <taxon>Lophotrochozoa</taxon>
        <taxon>Bryozoa</taxon>
        <taxon>Gymnolaemata</taxon>
        <taxon>Cheilostomatida</taxon>
        <taxon>Flustrina</taxon>
        <taxon>Buguloidea</taxon>
        <taxon>Bugulidae</taxon>
        <taxon>Bugula</taxon>
    </lineage>
</organism>
<dbReference type="EMBL" id="VXIV02002375">
    <property type="protein sequence ID" value="KAF6026012.1"/>
    <property type="molecule type" value="Genomic_DNA"/>
</dbReference>
<keyword evidence="3" id="KW-1185">Reference proteome</keyword>
<comment type="caution">
    <text evidence="1">The sequence shown here is derived from an EMBL/GenBank/DDBJ whole genome shotgun (WGS) entry which is preliminary data.</text>
</comment>
<dbReference type="Proteomes" id="UP000593567">
    <property type="component" value="Unassembled WGS sequence"/>
</dbReference>
<dbReference type="AlphaFoldDB" id="A0A7J7JIS3"/>